<sequence>MPPSFGKTLRVNRDGPRVMGPPVSAGPCAPASGSRSEQEPAPRRPANPPSAPRWLLGPPGGARAAGPTRPPAPPPPRPPAPRSRAPDPAAGREALLGAGARPARAASRPSGPSKPPRHLHRGPRAALGAASSPGDRTRPAAGRRHGVAADPRVYPQLPTRSPPRSLSVQPLPPGCHRAPGPRRRLPTCGRATERGLQPLRGALGARSPPPALRPAEAGGQARVAPGGKQGWVLCGSPAPTHIRRTPQQGGGRGAGAASAGAPSRRNAGPARRERGRHRPP</sequence>
<keyword evidence="2" id="KW-1185">Reference proteome</keyword>
<feature type="compositionally biased region" description="Pro residues" evidence="1">
    <location>
        <begin position="68"/>
        <end position="81"/>
    </location>
</feature>
<evidence type="ECO:0000313" key="2">
    <source>
        <dbReference type="Proteomes" id="UP000694857"/>
    </source>
</evidence>
<organism evidence="2 3">
    <name type="scientific">Balaenoptera musculus</name>
    <name type="common">Blue whale</name>
    <dbReference type="NCBI Taxonomy" id="9771"/>
    <lineage>
        <taxon>Eukaryota</taxon>
        <taxon>Metazoa</taxon>
        <taxon>Chordata</taxon>
        <taxon>Craniata</taxon>
        <taxon>Vertebrata</taxon>
        <taxon>Euteleostomi</taxon>
        <taxon>Mammalia</taxon>
        <taxon>Eutheria</taxon>
        <taxon>Laurasiatheria</taxon>
        <taxon>Artiodactyla</taxon>
        <taxon>Whippomorpha</taxon>
        <taxon>Cetacea</taxon>
        <taxon>Mysticeti</taxon>
        <taxon>Balaenopteridae</taxon>
        <taxon>Balaenoptera</taxon>
    </lineage>
</organism>
<evidence type="ECO:0000313" key="3">
    <source>
        <dbReference type="RefSeq" id="XP_036723331.1"/>
    </source>
</evidence>
<feature type="compositionally biased region" description="Low complexity" evidence="1">
    <location>
        <begin position="82"/>
        <end position="111"/>
    </location>
</feature>
<dbReference type="AlphaFoldDB" id="A0A8B8YQ48"/>
<dbReference type="Proteomes" id="UP000694857">
    <property type="component" value="Chromosome 10"/>
</dbReference>
<evidence type="ECO:0000256" key="1">
    <source>
        <dbReference type="SAM" id="MobiDB-lite"/>
    </source>
</evidence>
<accession>A0A8B8YQ48</accession>
<protein>
    <submittedName>
        <fullName evidence="3">Proline-rich protein 2-like</fullName>
    </submittedName>
</protein>
<dbReference type="KEGG" id="bmus:118902752"/>
<feature type="compositionally biased region" description="Low complexity" evidence="1">
    <location>
        <begin position="255"/>
        <end position="268"/>
    </location>
</feature>
<reference evidence="3" key="1">
    <citation type="submission" date="2025-08" db="UniProtKB">
        <authorList>
            <consortium name="RefSeq"/>
        </authorList>
    </citation>
    <scope>IDENTIFICATION</scope>
    <source>
        <tissue evidence="3">Epidermis and Blubber</tissue>
    </source>
</reference>
<feature type="region of interest" description="Disordered" evidence="1">
    <location>
        <begin position="1"/>
        <end position="280"/>
    </location>
</feature>
<dbReference type="GeneID" id="118902752"/>
<gene>
    <name evidence="3" type="primary">LOC118902752</name>
</gene>
<proteinExistence type="predicted"/>
<name>A0A8B8YQ48_BALMU</name>
<dbReference type="OrthoDB" id="10456278at2759"/>
<feature type="compositionally biased region" description="Polar residues" evidence="1">
    <location>
        <begin position="158"/>
        <end position="168"/>
    </location>
</feature>
<dbReference type="RefSeq" id="XP_036723331.1">
    <property type="nucleotide sequence ID" value="XM_036867436.1"/>
</dbReference>